<proteinExistence type="predicted"/>
<dbReference type="SUPFAM" id="SSF48403">
    <property type="entry name" value="Ankyrin repeat"/>
    <property type="match status" value="1"/>
</dbReference>
<dbReference type="PROSITE" id="PS50837">
    <property type="entry name" value="NACHT"/>
    <property type="match status" value="1"/>
</dbReference>
<dbReference type="InterPro" id="IPR007111">
    <property type="entry name" value="NACHT_NTPase"/>
</dbReference>
<dbReference type="InterPro" id="IPR056884">
    <property type="entry name" value="NPHP3-like_N"/>
</dbReference>
<accession>A0A5J5ECE9</accession>
<dbReference type="Gene3D" id="1.25.40.20">
    <property type="entry name" value="Ankyrin repeat-containing domain"/>
    <property type="match status" value="1"/>
</dbReference>
<dbReference type="Proteomes" id="UP000326924">
    <property type="component" value="Unassembled WGS sequence"/>
</dbReference>
<dbReference type="Gene3D" id="3.40.50.300">
    <property type="entry name" value="P-loop containing nucleotide triphosphate hydrolases"/>
    <property type="match status" value="1"/>
</dbReference>
<evidence type="ECO:0000259" key="4">
    <source>
        <dbReference type="PROSITE" id="PS50837"/>
    </source>
</evidence>
<dbReference type="InterPro" id="IPR002110">
    <property type="entry name" value="Ankyrin_rpt"/>
</dbReference>
<dbReference type="InterPro" id="IPR036770">
    <property type="entry name" value="Ankyrin_rpt-contain_sf"/>
</dbReference>
<dbReference type="PANTHER" id="PTHR10039:SF5">
    <property type="entry name" value="NACHT DOMAIN-CONTAINING PROTEIN"/>
    <property type="match status" value="1"/>
</dbReference>
<keyword evidence="2" id="KW-0040">ANK repeat</keyword>
<evidence type="ECO:0000256" key="2">
    <source>
        <dbReference type="PROSITE-ProRule" id="PRU00023"/>
    </source>
</evidence>
<feature type="repeat" description="ANK" evidence="2">
    <location>
        <begin position="655"/>
        <end position="687"/>
    </location>
</feature>
<dbReference type="Pfam" id="PF12796">
    <property type="entry name" value="Ank_2"/>
    <property type="match status" value="1"/>
</dbReference>
<sequence length="708" mass="80796">MVIDALDEQFAKGEVSKFLLKLQQKFPKFRALLTSRSSEGIKEIAERLGSTCIEYDKERQGCLFSLYFENTRYDKITKEHKGSLEWLWAHKQYKEWSASDKSALLCIQGKPGCGKSTLAKYFNDNFMEREPKARSARTIISKFFYSNREGELQTSHYSMLRTILYNILYQDECFFFHFQAKYRQYMKEAHYGHVLEWPYRSLKEILRNIGRHPRAKRLYLIIDAVDEASETDRREVVQLLLDDLCSRTEIAPSGFVVKVFIASRPIGDLMHRMQESHHLITLQEETKQDIADLARSRLQSQELHFDGDILDQATTYIVEHAQGVFLWVHLVLEELLMCAQNGYTTKRIFDDLQSLPTELEDFYQFILKKLEKGKPDDITDGFRMFELVLFAYRPLKVMELRDALAVQELGQNKPSNQLFEQSRIKGMGKRLVHCCGNILENAKPDGDDGTIQFMHQTAREFFLQSAGYIGESKFKMGNLHDVHQKLSNVFIQYLRVCSAAIPSMIGPPTSWGSEQYEAIAESLNQKPLLNYIVPHLKQHINGCRPADTISSLFSQLMAELVDNPVSYLLEGNMDGIFSERPQLPAAHFGRYLLHAAARRNFTGAAEVALIAGADVEARLHGKTPLIVAAERGDDLTVRLLTMPIWHAEKEASDNFGRTALHWAASKGHDSTVRLLVGIGARKEARDQASKTPLHLAALESRHSTSGCS</sequence>
<evidence type="ECO:0000256" key="3">
    <source>
        <dbReference type="SAM" id="MobiDB-lite"/>
    </source>
</evidence>
<name>A0A5J5ECE9_9PEZI</name>
<evidence type="ECO:0000313" key="5">
    <source>
        <dbReference type="EMBL" id="KAA8893235.1"/>
    </source>
</evidence>
<dbReference type="EMBL" id="VXIS01000193">
    <property type="protein sequence ID" value="KAA8897773.1"/>
    <property type="molecule type" value="Genomic_DNA"/>
</dbReference>
<dbReference type="InterPro" id="IPR027417">
    <property type="entry name" value="P-loop_NTPase"/>
</dbReference>
<protein>
    <recommendedName>
        <fullName evidence="4">NACHT domain-containing protein</fullName>
    </recommendedName>
</protein>
<dbReference type="SUPFAM" id="SSF52540">
    <property type="entry name" value="P-loop containing nucleoside triphosphate hydrolases"/>
    <property type="match status" value="1"/>
</dbReference>
<dbReference type="Pfam" id="PF24883">
    <property type="entry name" value="NPHP3_N"/>
    <property type="match status" value="1"/>
</dbReference>
<keyword evidence="1" id="KW-0677">Repeat</keyword>
<evidence type="ECO:0000313" key="7">
    <source>
        <dbReference type="Proteomes" id="UP000326924"/>
    </source>
</evidence>
<dbReference type="AlphaFoldDB" id="A0A5J5ECE9"/>
<feature type="region of interest" description="Disordered" evidence="3">
    <location>
        <begin position="687"/>
        <end position="708"/>
    </location>
</feature>
<comment type="caution">
    <text evidence="5">The sequence shown here is derived from an EMBL/GenBank/DDBJ whole genome shotgun (WGS) entry which is preliminary data.</text>
</comment>
<keyword evidence="7" id="KW-1185">Reference proteome</keyword>
<dbReference type="EMBL" id="VXIS01000476">
    <property type="protein sequence ID" value="KAA8893235.1"/>
    <property type="molecule type" value="Genomic_DNA"/>
</dbReference>
<dbReference type="PROSITE" id="PS50297">
    <property type="entry name" value="ANK_REP_REGION"/>
    <property type="match status" value="1"/>
</dbReference>
<evidence type="ECO:0000256" key="1">
    <source>
        <dbReference type="ARBA" id="ARBA00022737"/>
    </source>
</evidence>
<dbReference type="PROSITE" id="PS50088">
    <property type="entry name" value="ANK_REPEAT"/>
    <property type="match status" value="1"/>
</dbReference>
<dbReference type="SMART" id="SM00248">
    <property type="entry name" value="ANK"/>
    <property type="match status" value="3"/>
</dbReference>
<reference evidence="5 7" key="1">
    <citation type="submission" date="2019-09" db="EMBL/GenBank/DDBJ databases">
        <title>Draft genome of the ectomycorrhizal ascomycete Sphaerosporella brunnea.</title>
        <authorList>
            <consortium name="DOE Joint Genome Institute"/>
            <person name="Benucci G.M."/>
            <person name="Marozzi G."/>
            <person name="Antonielli L."/>
            <person name="Sanchez S."/>
            <person name="Marco P."/>
            <person name="Wang X."/>
            <person name="Falini L.B."/>
            <person name="Barry K."/>
            <person name="Haridas S."/>
            <person name="Lipzen A."/>
            <person name="Labutti K."/>
            <person name="Grigoriev I.V."/>
            <person name="Murat C."/>
            <person name="Martin F."/>
            <person name="Albertini E."/>
            <person name="Donnini D."/>
            <person name="Bonito G."/>
        </authorList>
    </citation>
    <scope>NUCLEOTIDE SEQUENCE [LARGE SCALE GENOMIC DNA]</scope>
    <source>
        <strain evidence="5 7">Sb_GMNB300</strain>
    </source>
</reference>
<dbReference type="PANTHER" id="PTHR10039">
    <property type="entry name" value="AMELOGENIN"/>
    <property type="match status" value="1"/>
</dbReference>
<dbReference type="OrthoDB" id="5382429at2759"/>
<evidence type="ECO:0000313" key="6">
    <source>
        <dbReference type="EMBL" id="KAA8897773.1"/>
    </source>
</evidence>
<gene>
    <name evidence="6" type="ORF">FN846DRAFT_229021</name>
    <name evidence="5" type="ORF">FN846DRAFT_550384</name>
</gene>
<organism evidence="5 7">
    <name type="scientific">Sphaerosporella brunnea</name>
    <dbReference type="NCBI Taxonomy" id="1250544"/>
    <lineage>
        <taxon>Eukaryota</taxon>
        <taxon>Fungi</taxon>
        <taxon>Dikarya</taxon>
        <taxon>Ascomycota</taxon>
        <taxon>Pezizomycotina</taxon>
        <taxon>Pezizomycetes</taxon>
        <taxon>Pezizales</taxon>
        <taxon>Pyronemataceae</taxon>
        <taxon>Sphaerosporella</taxon>
    </lineage>
</organism>
<feature type="domain" description="NACHT" evidence="4">
    <location>
        <begin position="103"/>
        <end position="265"/>
    </location>
</feature>